<dbReference type="InterPro" id="IPR001818">
    <property type="entry name" value="Pept_M10_metallopeptidase"/>
</dbReference>
<evidence type="ECO:0000256" key="2">
    <source>
        <dbReference type="ARBA" id="ARBA00022723"/>
    </source>
</evidence>
<dbReference type="AlphaFoldDB" id="A0A4R5TZ67"/>
<keyword evidence="6" id="KW-0472">Membrane</keyword>
<dbReference type="OrthoDB" id="4297752at2"/>
<name>A0A4R5TZ67_9MICC</name>
<feature type="domain" description="Peptidase M10 metallopeptidase" evidence="7">
    <location>
        <begin position="289"/>
        <end position="318"/>
    </location>
</feature>
<evidence type="ECO:0000256" key="1">
    <source>
        <dbReference type="ARBA" id="ARBA00022670"/>
    </source>
</evidence>
<dbReference type="EMBL" id="SMTK01000002">
    <property type="protein sequence ID" value="TDK26559.1"/>
    <property type="molecule type" value="Genomic_DNA"/>
</dbReference>
<dbReference type="GO" id="GO:0004222">
    <property type="term" value="F:metalloendopeptidase activity"/>
    <property type="evidence" value="ECO:0007669"/>
    <property type="project" value="InterPro"/>
</dbReference>
<keyword evidence="1 8" id="KW-0645">Protease</keyword>
<dbReference type="Gene3D" id="3.40.390.10">
    <property type="entry name" value="Collagenase (Catalytic Domain)"/>
    <property type="match status" value="1"/>
</dbReference>
<reference evidence="8 9" key="1">
    <citation type="submission" date="2019-03" db="EMBL/GenBank/DDBJ databases">
        <title>Arthrobacter sp. nov., an bacterium isolated from biocrust in Mu Us Desert.</title>
        <authorList>
            <person name="Lixiong L."/>
        </authorList>
    </citation>
    <scope>NUCLEOTIDE SEQUENCE [LARGE SCALE GENOMIC DNA]</scope>
    <source>
        <strain evidence="8 9">SLN-3</strain>
    </source>
</reference>
<keyword evidence="9" id="KW-1185">Reference proteome</keyword>
<feature type="transmembrane region" description="Helical" evidence="6">
    <location>
        <begin position="85"/>
        <end position="106"/>
    </location>
</feature>
<keyword evidence="2" id="KW-0479">Metal-binding</keyword>
<comment type="caution">
    <text evidence="8">The sequence shown here is derived from an EMBL/GenBank/DDBJ whole genome shotgun (WGS) entry which is preliminary data.</text>
</comment>
<organism evidence="8 9">
    <name type="scientific">Arthrobacter crusticola</name>
    <dbReference type="NCBI Taxonomy" id="2547960"/>
    <lineage>
        <taxon>Bacteria</taxon>
        <taxon>Bacillati</taxon>
        <taxon>Actinomycetota</taxon>
        <taxon>Actinomycetes</taxon>
        <taxon>Micrococcales</taxon>
        <taxon>Micrococcaceae</taxon>
        <taxon>Arthrobacter</taxon>
    </lineage>
</organism>
<keyword evidence="6" id="KW-1133">Transmembrane helix</keyword>
<evidence type="ECO:0000256" key="6">
    <source>
        <dbReference type="SAM" id="Phobius"/>
    </source>
</evidence>
<evidence type="ECO:0000313" key="8">
    <source>
        <dbReference type="EMBL" id="TDK26559.1"/>
    </source>
</evidence>
<proteinExistence type="predicted"/>
<evidence type="ECO:0000259" key="7">
    <source>
        <dbReference type="Pfam" id="PF00413"/>
    </source>
</evidence>
<evidence type="ECO:0000256" key="5">
    <source>
        <dbReference type="SAM" id="MobiDB-lite"/>
    </source>
</evidence>
<feature type="region of interest" description="Disordered" evidence="5">
    <location>
        <begin position="201"/>
        <end position="220"/>
    </location>
</feature>
<feature type="region of interest" description="Disordered" evidence="5">
    <location>
        <begin position="1"/>
        <end position="82"/>
    </location>
</feature>
<dbReference type="Pfam" id="PF00413">
    <property type="entry name" value="Peptidase_M10"/>
    <property type="match status" value="1"/>
</dbReference>
<keyword evidence="3" id="KW-0378">Hydrolase</keyword>
<gene>
    <name evidence="8" type="ORF">E2F48_05050</name>
</gene>
<accession>A0A4R5TZ67</accession>
<dbReference type="GO" id="GO:0008270">
    <property type="term" value="F:zinc ion binding"/>
    <property type="evidence" value="ECO:0007669"/>
    <property type="project" value="InterPro"/>
</dbReference>
<keyword evidence="8" id="KW-0482">Metalloprotease</keyword>
<protein>
    <submittedName>
        <fullName evidence="8">Matrixin family metalloprotease</fullName>
    </submittedName>
</protein>
<dbReference type="Proteomes" id="UP000295411">
    <property type="component" value="Unassembled WGS sequence"/>
</dbReference>
<sequence>MPYPHDSEPEGSGRPGSAPRDGAPPQRQSPSGRTPAWALEESLNQQLREFHASQRRSNVRPPAPPLSHTLPPTALRPRPRRRLGGGLRTGLAIALVAGLYFGPGVFERHILPAALPYFPGASVPPWGVGAADAPLGQPPEVAASDAYRFHAAPTDEQDFVAYDPCRPVHYVVRPDNAPAGSEALIDEAVAQVSAATGLQFIDDGTTSEGPSEDRESFQPEAYGKRWAPVLITWSTPQESPELAGDTAGLGGSSAVTTPGNPYVYVTGQVQLDAPALSNILTYPGGPDLVRAVIMHELGHVVGLDHVEDPNQLMNARNSNVTDFADGDRAGLARLGTGECVRRL</sequence>
<dbReference type="SUPFAM" id="SSF55486">
    <property type="entry name" value="Metalloproteases ('zincins'), catalytic domain"/>
    <property type="match status" value="1"/>
</dbReference>
<keyword evidence="6" id="KW-0812">Transmembrane</keyword>
<dbReference type="InterPro" id="IPR024079">
    <property type="entry name" value="MetalloPept_cat_dom_sf"/>
</dbReference>
<evidence type="ECO:0000313" key="9">
    <source>
        <dbReference type="Proteomes" id="UP000295411"/>
    </source>
</evidence>
<dbReference type="GO" id="GO:0006508">
    <property type="term" value="P:proteolysis"/>
    <property type="evidence" value="ECO:0007669"/>
    <property type="project" value="UniProtKB-KW"/>
</dbReference>
<dbReference type="RefSeq" id="WP_133402919.1">
    <property type="nucleotide sequence ID" value="NZ_SMTK01000002.1"/>
</dbReference>
<keyword evidence="4" id="KW-0862">Zinc</keyword>
<evidence type="ECO:0000256" key="3">
    <source>
        <dbReference type="ARBA" id="ARBA00022801"/>
    </source>
</evidence>
<feature type="compositionally biased region" description="Low complexity" evidence="5">
    <location>
        <begin position="66"/>
        <end position="76"/>
    </location>
</feature>
<dbReference type="GO" id="GO:0031012">
    <property type="term" value="C:extracellular matrix"/>
    <property type="evidence" value="ECO:0007669"/>
    <property type="project" value="InterPro"/>
</dbReference>
<evidence type="ECO:0000256" key="4">
    <source>
        <dbReference type="ARBA" id="ARBA00022833"/>
    </source>
</evidence>